<dbReference type="EMBL" id="CP001744">
    <property type="protein sequence ID" value="ADG66958.1"/>
    <property type="molecule type" value="Genomic_DNA"/>
</dbReference>
<organism evidence="1 2">
    <name type="scientific">Planctopirus limnophila (strain ATCC 43296 / DSM 3776 / IFAM 1008 / Mu 290)</name>
    <name type="common">Planctomyces limnophilus</name>
    <dbReference type="NCBI Taxonomy" id="521674"/>
    <lineage>
        <taxon>Bacteria</taxon>
        <taxon>Pseudomonadati</taxon>
        <taxon>Planctomycetota</taxon>
        <taxon>Planctomycetia</taxon>
        <taxon>Planctomycetales</taxon>
        <taxon>Planctomycetaceae</taxon>
        <taxon>Planctopirus</taxon>
    </lineage>
</organism>
<dbReference type="AlphaFoldDB" id="D5STX3"/>
<keyword evidence="2" id="KW-1185">Reference proteome</keyword>
<gene>
    <name evidence="1" type="ordered locus">Plim_1123</name>
</gene>
<name>D5STX3_PLAL2</name>
<dbReference type="HOGENOM" id="CLU_1766300_0_0_0"/>
<dbReference type="KEGG" id="plm:Plim_1123"/>
<reference evidence="1 2" key="1">
    <citation type="journal article" date="2010" name="Stand. Genomic Sci.">
        <title>Complete genome sequence of Planctomyces limnophilus type strain (Mu 290).</title>
        <authorList>
            <person name="Labutti K."/>
            <person name="Sikorski J."/>
            <person name="Schneider S."/>
            <person name="Nolan M."/>
            <person name="Lucas S."/>
            <person name="Glavina Del Rio T."/>
            <person name="Tice H."/>
            <person name="Cheng J.F."/>
            <person name="Goodwin L."/>
            <person name="Pitluck S."/>
            <person name="Liolios K."/>
            <person name="Ivanova N."/>
            <person name="Mavromatis K."/>
            <person name="Mikhailova N."/>
            <person name="Pati A."/>
            <person name="Chen A."/>
            <person name="Palaniappan K."/>
            <person name="Land M."/>
            <person name="Hauser L."/>
            <person name="Chang Y.J."/>
            <person name="Jeffries C.D."/>
            <person name="Tindall B.J."/>
            <person name="Rohde M."/>
            <person name="Goker M."/>
            <person name="Woyke T."/>
            <person name="Bristow J."/>
            <person name="Eisen J.A."/>
            <person name="Markowitz V."/>
            <person name="Hugenholtz P."/>
            <person name="Kyrpides N.C."/>
            <person name="Klenk H.P."/>
            <person name="Lapidus A."/>
        </authorList>
    </citation>
    <scope>NUCLEOTIDE SEQUENCE [LARGE SCALE GENOMIC DNA]</scope>
    <source>
        <strain evidence="2">ATCC 43296 / DSM 3776 / IFAM 1008 / 290</strain>
    </source>
</reference>
<dbReference type="Proteomes" id="UP000002220">
    <property type="component" value="Chromosome"/>
</dbReference>
<proteinExistence type="predicted"/>
<sequence length="147" mass="16461">MRGQLPDQEVSKGSGLFDFPRKVFNVNDVQSMFKHENGSWVAIQECDRLGRFTLFLDDNAGFMFLSSNASRVRDLLDSLEQIIVAARKYAIGSVYGPIIDAASGLRIDGVVLHGWNDLRVWFSISDSGRMVGVRVRNGECVDVYCDH</sequence>
<protein>
    <submittedName>
        <fullName evidence="1">Uncharacterized protein</fullName>
    </submittedName>
</protein>
<evidence type="ECO:0000313" key="1">
    <source>
        <dbReference type="EMBL" id="ADG66958.1"/>
    </source>
</evidence>
<accession>D5STX3</accession>
<evidence type="ECO:0000313" key="2">
    <source>
        <dbReference type="Proteomes" id="UP000002220"/>
    </source>
</evidence>